<dbReference type="AlphaFoldDB" id="A0A6G1F0A2"/>
<dbReference type="EMBL" id="SPHZ02000002">
    <property type="protein sequence ID" value="KAF0930269.1"/>
    <property type="molecule type" value="Genomic_DNA"/>
</dbReference>
<proteinExistence type="predicted"/>
<keyword evidence="2" id="KW-1185">Reference proteome</keyword>
<organism evidence="1 2">
    <name type="scientific">Oryza meyeriana var. granulata</name>
    <dbReference type="NCBI Taxonomy" id="110450"/>
    <lineage>
        <taxon>Eukaryota</taxon>
        <taxon>Viridiplantae</taxon>
        <taxon>Streptophyta</taxon>
        <taxon>Embryophyta</taxon>
        <taxon>Tracheophyta</taxon>
        <taxon>Spermatophyta</taxon>
        <taxon>Magnoliopsida</taxon>
        <taxon>Liliopsida</taxon>
        <taxon>Poales</taxon>
        <taxon>Poaceae</taxon>
        <taxon>BOP clade</taxon>
        <taxon>Oryzoideae</taxon>
        <taxon>Oryzeae</taxon>
        <taxon>Oryzinae</taxon>
        <taxon>Oryza</taxon>
        <taxon>Oryza meyeriana</taxon>
    </lineage>
</organism>
<protein>
    <submittedName>
        <fullName evidence="1">Uncharacterized protein</fullName>
    </submittedName>
</protein>
<accession>A0A6G1F0A2</accession>
<name>A0A6G1F0A2_9ORYZ</name>
<evidence type="ECO:0000313" key="2">
    <source>
        <dbReference type="Proteomes" id="UP000479710"/>
    </source>
</evidence>
<evidence type="ECO:0000313" key="1">
    <source>
        <dbReference type="EMBL" id="KAF0930269.1"/>
    </source>
</evidence>
<dbReference type="Proteomes" id="UP000479710">
    <property type="component" value="Unassembled WGS sequence"/>
</dbReference>
<gene>
    <name evidence="1" type="ORF">E2562_031878</name>
</gene>
<sequence>MPRLADLDDGDDDINETRHLPLAPFAVSDSFESSSSSAAVLDFAELGAIEASDVPEESNQE</sequence>
<reference evidence="1 2" key="1">
    <citation type="submission" date="2019-11" db="EMBL/GenBank/DDBJ databases">
        <title>Whole genome sequence of Oryza granulata.</title>
        <authorList>
            <person name="Li W."/>
        </authorList>
    </citation>
    <scope>NUCLEOTIDE SEQUENCE [LARGE SCALE GENOMIC DNA]</scope>
    <source>
        <strain evidence="2">cv. Menghai</strain>
        <tissue evidence="1">Leaf</tissue>
    </source>
</reference>
<comment type="caution">
    <text evidence="1">The sequence shown here is derived from an EMBL/GenBank/DDBJ whole genome shotgun (WGS) entry which is preliminary data.</text>
</comment>